<proteinExistence type="inferred from homology"/>
<evidence type="ECO:0000256" key="6">
    <source>
        <dbReference type="ARBA" id="ARBA00022989"/>
    </source>
</evidence>
<evidence type="ECO:0000256" key="12">
    <source>
        <dbReference type="RuleBase" id="RU003484"/>
    </source>
</evidence>
<dbReference type="HAMAP" id="MF_01465">
    <property type="entry name" value="SecY"/>
    <property type="match status" value="1"/>
</dbReference>
<keyword evidence="3 10" id="KW-0813">Transport</keyword>
<feature type="transmembrane region" description="Helical" evidence="10">
    <location>
        <begin position="353"/>
        <end position="371"/>
    </location>
</feature>
<name>A0AAT9L9G5_9FIRM</name>
<feature type="transmembrane region" description="Helical" evidence="10">
    <location>
        <begin position="302"/>
        <end position="322"/>
    </location>
</feature>
<keyword evidence="8 10" id="KW-0472">Membrane</keyword>
<dbReference type="PIRSF" id="PIRSF004557">
    <property type="entry name" value="SecY"/>
    <property type="match status" value="1"/>
</dbReference>
<feature type="transmembrane region" description="Helical" evidence="10">
    <location>
        <begin position="141"/>
        <end position="163"/>
    </location>
</feature>
<dbReference type="PRINTS" id="PR00303">
    <property type="entry name" value="SECYTRNLCASE"/>
</dbReference>
<dbReference type="PROSITE" id="PS00756">
    <property type="entry name" value="SECY_2"/>
    <property type="match status" value="1"/>
</dbReference>
<dbReference type="InterPro" id="IPR023201">
    <property type="entry name" value="SecY_dom_sf"/>
</dbReference>
<keyword evidence="7 10" id="KW-0811">Translocation</keyword>
<dbReference type="EMBL" id="CP062796">
    <property type="protein sequence ID" value="QUL97685.1"/>
    <property type="molecule type" value="Genomic_DNA"/>
</dbReference>
<sequence>MFGTLRNAWRIPDLRRRILFTIAMLVVFRAGVAVPVPGIIRDVIAGLFSEGTLFTFMDLFSGGALSSYSVFAMSIYPYINSSIIVQLLTMVIPKWEEMSKEEEGRKKLQEYTRYGTIILGLLQATGMTLAIRAQGALVSNSIWVLIEAVLSLTAGTAFLMWLGELITEKGIGNGISLFIFAGIISGMPRELLRIYALLKSNQTRWYNVLGLAAVSLVTLVLVIWITEGERRIPVQYSRRVVGRKMMGGYSTHIPIRINQAGVIPVIFASSLLAFPATIASFVHAPWAQKIGAIFDYQQPWYTALYALLIFGFTFFYTAMIFNPLDVADNMRKYGGFIPGIRPGKPTADALSRVVTRITAVGAVFLAVIAVLPNFMIQITGLPGFHALGGTALLIVIGVALETMKQIEAELVMRNYQGFLK</sequence>
<dbReference type="InterPro" id="IPR030659">
    <property type="entry name" value="SecY_CS"/>
</dbReference>
<evidence type="ECO:0000256" key="5">
    <source>
        <dbReference type="ARBA" id="ARBA00022927"/>
    </source>
</evidence>
<dbReference type="PANTHER" id="PTHR10906">
    <property type="entry name" value="SECY/SEC61-ALPHA FAMILY MEMBER"/>
    <property type="match status" value="1"/>
</dbReference>
<evidence type="ECO:0000256" key="9">
    <source>
        <dbReference type="ARBA" id="ARBA00039733"/>
    </source>
</evidence>
<evidence type="ECO:0000256" key="1">
    <source>
        <dbReference type="ARBA" id="ARBA00004141"/>
    </source>
</evidence>
<comment type="subunit">
    <text evidence="10">Component of the Sec protein translocase complex. Heterotrimer consisting of SecY, SecE and SecG subunits. The heterotrimers can form oligomers, although 1 heterotrimer is thought to be able to translocate proteins. Interacts with the ribosome. Interacts with SecDF, and other proteins may be involved. Interacts with SecA.</text>
</comment>
<feature type="transmembrane region" description="Helical" evidence="10">
    <location>
        <begin position="208"/>
        <end position="226"/>
    </location>
</feature>
<dbReference type="NCBIfam" id="TIGR00967">
    <property type="entry name" value="3a0501s007"/>
    <property type="match status" value="1"/>
</dbReference>
<comment type="subcellular location">
    <subcellularLocation>
        <location evidence="10">Cell membrane</location>
        <topology evidence="10">Multi-pass membrane protein</topology>
    </subcellularLocation>
    <subcellularLocation>
        <location evidence="1 12">Membrane</location>
        <topology evidence="1 12">Multi-pass membrane protein</topology>
    </subcellularLocation>
</comment>
<dbReference type="Pfam" id="PF00344">
    <property type="entry name" value="SecY"/>
    <property type="match status" value="1"/>
</dbReference>
<protein>
    <recommendedName>
        <fullName evidence="9 10">Protein translocase subunit SecY</fullName>
    </recommendedName>
</protein>
<dbReference type="GO" id="GO:0043952">
    <property type="term" value="P:protein transport by the Sec complex"/>
    <property type="evidence" value="ECO:0007669"/>
    <property type="project" value="UniProtKB-UniRule"/>
</dbReference>
<accession>A0AAT9L9G5</accession>
<keyword evidence="4 10" id="KW-0812">Transmembrane</keyword>
<dbReference type="AlphaFoldDB" id="A0AAT9L9G5"/>
<evidence type="ECO:0000256" key="3">
    <source>
        <dbReference type="ARBA" id="ARBA00022448"/>
    </source>
</evidence>
<evidence type="ECO:0000256" key="2">
    <source>
        <dbReference type="ARBA" id="ARBA00005751"/>
    </source>
</evidence>
<evidence type="ECO:0000256" key="4">
    <source>
        <dbReference type="ARBA" id="ARBA00022692"/>
    </source>
</evidence>
<dbReference type="GO" id="GO:0065002">
    <property type="term" value="P:intracellular protein transmembrane transport"/>
    <property type="evidence" value="ECO:0007669"/>
    <property type="project" value="UniProtKB-UniRule"/>
</dbReference>
<feature type="transmembrane region" description="Helical" evidence="10">
    <location>
        <begin position="170"/>
        <end position="188"/>
    </location>
</feature>
<evidence type="ECO:0000313" key="14">
    <source>
        <dbReference type="EMBL" id="QUL97685.1"/>
    </source>
</evidence>
<evidence type="ECO:0000256" key="11">
    <source>
        <dbReference type="RuleBase" id="RU000537"/>
    </source>
</evidence>
<dbReference type="FunFam" id="1.10.3370.10:FF:000001">
    <property type="entry name" value="Preprotein translocase subunit SecY"/>
    <property type="match status" value="1"/>
</dbReference>
<dbReference type="KEGG" id="fcz:IMF26_06070"/>
<reference evidence="14" key="2">
    <citation type="journal article" date="2023" name="Biology">
        <title>Prokaryotic Life Associated with Coal-Fire Gas Vents Revealed by Metagenomics.</title>
        <authorList>
            <person name="Kadnikov V.V."/>
            <person name="Mardanov A.V."/>
            <person name="Beletsky A.V."/>
            <person name="Karnachuk O.V."/>
            <person name="Ravin N.V."/>
        </authorList>
    </citation>
    <scope>NUCLEOTIDE SEQUENCE</scope>
    <source>
        <strain evidence="14">Bu02</strain>
    </source>
</reference>
<dbReference type="PROSITE" id="PS00755">
    <property type="entry name" value="SECY_1"/>
    <property type="match status" value="1"/>
</dbReference>
<keyword evidence="6 10" id="KW-1133">Transmembrane helix</keyword>
<feature type="transmembrane region" description="Helical" evidence="10">
    <location>
        <begin position="262"/>
        <end position="282"/>
    </location>
</feature>
<evidence type="ECO:0000256" key="7">
    <source>
        <dbReference type="ARBA" id="ARBA00023010"/>
    </source>
</evidence>
<comment type="similarity">
    <text evidence="2 10 13">Belongs to the SecY/SEC61-alpha family.</text>
</comment>
<reference evidence="14" key="1">
    <citation type="submission" date="2020-10" db="EMBL/GenBank/DDBJ databases">
        <authorList>
            <person name="Kadnikov V."/>
            <person name="Beletsky A.V."/>
            <person name="Mardanov A.V."/>
            <person name="Karnachuk O.V."/>
            <person name="Ravin N.V."/>
        </authorList>
    </citation>
    <scope>NUCLEOTIDE SEQUENCE</scope>
    <source>
        <strain evidence="14">Bu02</strain>
    </source>
</reference>
<dbReference type="GO" id="GO:0005886">
    <property type="term" value="C:plasma membrane"/>
    <property type="evidence" value="ECO:0007669"/>
    <property type="project" value="UniProtKB-SubCell"/>
</dbReference>
<keyword evidence="10" id="KW-1003">Cell membrane</keyword>
<dbReference type="InterPro" id="IPR026593">
    <property type="entry name" value="SecY"/>
</dbReference>
<comment type="caution">
    <text evidence="10">Lacks conserved residue(s) required for the propagation of feature annotation.</text>
</comment>
<comment type="function">
    <text evidence="10 11">The central subunit of the protein translocation channel SecYEG. Consists of two halves formed by TMs 1-5 and 6-10. These two domains form a lateral gate at the front which open onto the bilayer between TMs 2 and 7, and are clamped together by SecE at the back. The channel is closed by both a pore ring composed of hydrophobic SecY resides and a short helix (helix 2A) on the extracellular side of the membrane which forms a plug. The plug probably moves laterally to allow the channel to open. The ring and the pore may move independently.</text>
</comment>
<organism evidence="14">
    <name type="scientific">Candidatus Fermentithermobacillus carboniphilus</name>
    <dbReference type="NCBI Taxonomy" id="3085328"/>
    <lineage>
        <taxon>Bacteria</taxon>
        <taxon>Bacillati</taxon>
        <taxon>Bacillota</taxon>
        <taxon>Candidatus Fermentithermobacillia</taxon>
        <taxon>Candidatus Fermentithermobacillales</taxon>
        <taxon>Candidatus Fermentithermobacillaceae</taxon>
        <taxon>Candidatus Fermentithermobacillus</taxon>
    </lineage>
</organism>
<evidence type="ECO:0000256" key="13">
    <source>
        <dbReference type="RuleBase" id="RU004349"/>
    </source>
</evidence>
<dbReference type="Gene3D" id="1.10.3370.10">
    <property type="entry name" value="SecY subunit domain"/>
    <property type="match status" value="1"/>
</dbReference>
<dbReference type="GO" id="GO:0006605">
    <property type="term" value="P:protein targeting"/>
    <property type="evidence" value="ECO:0007669"/>
    <property type="project" value="UniProtKB-UniRule"/>
</dbReference>
<evidence type="ECO:0000256" key="8">
    <source>
        <dbReference type="ARBA" id="ARBA00023136"/>
    </source>
</evidence>
<keyword evidence="5 10" id="KW-0653">Protein transport</keyword>
<evidence type="ECO:0000256" key="10">
    <source>
        <dbReference type="HAMAP-Rule" id="MF_01465"/>
    </source>
</evidence>
<feature type="transmembrane region" description="Helical" evidence="10">
    <location>
        <begin position="383"/>
        <end position="403"/>
    </location>
</feature>
<dbReference type="SUPFAM" id="SSF103491">
    <property type="entry name" value="Preprotein translocase SecY subunit"/>
    <property type="match status" value="1"/>
</dbReference>
<gene>
    <name evidence="10 14" type="primary">secY</name>
    <name evidence="14" type="ORF">IMF26_06070</name>
</gene>
<dbReference type="InterPro" id="IPR002208">
    <property type="entry name" value="SecY/SEC61-alpha"/>
</dbReference>
<feature type="transmembrane region" description="Helical" evidence="10">
    <location>
        <begin position="114"/>
        <end position="135"/>
    </location>
</feature>